<keyword evidence="1 2" id="KW-0732">Signal</keyword>
<dbReference type="EMBL" id="CP017634">
    <property type="protein sequence ID" value="ATW26864.1"/>
    <property type="molecule type" value="Genomic_DNA"/>
</dbReference>
<dbReference type="RefSeq" id="WP_148136191.1">
    <property type="nucleotide sequence ID" value="NZ_CP017634.1"/>
</dbReference>
<dbReference type="InterPro" id="IPR001638">
    <property type="entry name" value="Solute-binding_3/MltF_N"/>
</dbReference>
<dbReference type="KEGG" id="fwa:DCMF_20725"/>
<keyword evidence="5" id="KW-1185">Reference proteome</keyword>
<dbReference type="OrthoDB" id="8613538at2"/>
<dbReference type="SUPFAM" id="SSF53850">
    <property type="entry name" value="Periplasmic binding protein-like II"/>
    <property type="match status" value="2"/>
</dbReference>
<feature type="signal peptide" evidence="2">
    <location>
        <begin position="1"/>
        <end position="30"/>
    </location>
</feature>
<sequence>MNELKLKKPMIIKICLLLFLCFLCAGCAKTTGEPLTLDNLAGKKVAAMIGYSTDYILSAANYGLDIYRYDAYSDMQLALKFHRVDAIAMEMDEAYVFCRIEPDYKIALHAKNQIEYGYMFSSDRKEFLPEFNQFIQKFKKTEEYADLLRRVEASAYAPYQAKKVKNVVTTDRVLKVAAFDGWEPVSYINASTGEWEGADVELITHFANSLGAKVELIDMSWNQMLIELGSGLVDMMLCPDSLMLAKDLEMGGHITMSDPVFLKDIVLIVNKEEK</sequence>
<dbReference type="PANTHER" id="PTHR35936">
    <property type="entry name" value="MEMBRANE-BOUND LYTIC MUREIN TRANSGLYCOSYLASE F"/>
    <property type="match status" value="1"/>
</dbReference>
<dbReference type="Pfam" id="PF00497">
    <property type="entry name" value="SBP_bac_3"/>
    <property type="match status" value="1"/>
</dbReference>
<proteinExistence type="predicted"/>
<accession>A0A3G1KWL2</accession>
<reference evidence="4 5" key="1">
    <citation type="submission" date="2016-10" db="EMBL/GenBank/DDBJ databases">
        <title>Complete Genome Sequence of Peptococcaceae strain DCMF.</title>
        <authorList>
            <person name="Edwards R.J."/>
            <person name="Holland S.I."/>
            <person name="Deshpande N.P."/>
            <person name="Wong Y.K."/>
            <person name="Ertan H."/>
            <person name="Manefield M."/>
            <person name="Russell T.L."/>
            <person name="Lee M.J."/>
        </authorList>
    </citation>
    <scope>NUCLEOTIDE SEQUENCE [LARGE SCALE GENOMIC DNA]</scope>
    <source>
        <strain evidence="4 5">DCMF</strain>
    </source>
</reference>
<dbReference type="Gene3D" id="3.40.190.10">
    <property type="entry name" value="Periplasmic binding protein-like II"/>
    <property type="match status" value="3"/>
</dbReference>
<evidence type="ECO:0000313" key="5">
    <source>
        <dbReference type="Proteomes" id="UP000323521"/>
    </source>
</evidence>
<dbReference type="AlphaFoldDB" id="A0A3G1KWL2"/>
<evidence type="ECO:0000256" key="1">
    <source>
        <dbReference type="ARBA" id="ARBA00022729"/>
    </source>
</evidence>
<feature type="chain" id="PRO_5018301537" description="Solute-binding protein family 3/N-terminal domain-containing protein" evidence="2">
    <location>
        <begin position="31"/>
        <end position="274"/>
    </location>
</feature>
<dbReference type="Proteomes" id="UP000323521">
    <property type="component" value="Chromosome"/>
</dbReference>
<evidence type="ECO:0000256" key="2">
    <source>
        <dbReference type="SAM" id="SignalP"/>
    </source>
</evidence>
<evidence type="ECO:0000259" key="3">
    <source>
        <dbReference type="Pfam" id="PF00497"/>
    </source>
</evidence>
<gene>
    <name evidence="4" type="ORF">DCMF_20725</name>
</gene>
<organism evidence="4 5">
    <name type="scientific">Formimonas warabiya</name>
    <dbReference type="NCBI Taxonomy" id="1761012"/>
    <lineage>
        <taxon>Bacteria</taxon>
        <taxon>Bacillati</taxon>
        <taxon>Bacillota</taxon>
        <taxon>Clostridia</taxon>
        <taxon>Eubacteriales</taxon>
        <taxon>Peptococcaceae</taxon>
        <taxon>Candidatus Formimonas</taxon>
    </lineage>
</organism>
<dbReference type="PANTHER" id="PTHR35936:SF17">
    <property type="entry name" value="ARGININE-BINDING EXTRACELLULAR PROTEIN ARTP"/>
    <property type="match status" value="1"/>
</dbReference>
<name>A0A3G1KWL2_FORW1</name>
<feature type="domain" description="Solute-binding protein family 3/N-terminal" evidence="3">
    <location>
        <begin position="174"/>
        <end position="239"/>
    </location>
</feature>
<protein>
    <recommendedName>
        <fullName evidence="3">Solute-binding protein family 3/N-terminal domain-containing protein</fullName>
    </recommendedName>
</protein>
<evidence type="ECO:0000313" key="4">
    <source>
        <dbReference type="EMBL" id="ATW26864.1"/>
    </source>
</evidence>